<keyword evidence="3" id="KW-0540">Nuclease</keyword>
<comment type="caution">
    <text evidence="3">The sequence shown here is derived from an EMBL/GenBank/DDBJ whole genome shotgun (WGS) entry which is preliminary data.</text>
</comment>
<accession>A0ABV9RKQ9</accession>
<evidence type="ECO:0000256" key="1">
    <source>
        <dbReference type="SAM" id="MobiDB-lite"/>
    </source>
</evidence>
<keyword evidence="3" id="KW-0255">Endonuclease</keyword>
<proteinExistence type="predicted"/>
<dbReference type="InterPro" id="IPR036691">
    <property type="entry name" value="Endo/exonu/phosph_ase_sf"/>
</dbReference>
<keyword evidence="4" id="KW-1185">Reference proteome</keyword>
<dbReference type="GO" id="GO:0004519">
    <property type="term" value="F:endonuclease activity"/>
    <property type="evidence" value="ECO:0007669"/>
    <property type="project" value="UniProtKB-KW"/>
</dbReference>
<feature type="region of interest" description="Disordered" evidence="1">
    <location>
        <begin position="245"/>
        <end position="279"/>
    </location>
</feature>
<evidence type="ECO:0000313" key="3">
    <source>
        <dbReference type="EMBL" id="MFC4834721.1"/>
    </source>
</evidence>
<dbReference type="SUPFAM" id="SSF56219">
    <property type="entry name" value="DNase I-like"/>
    <property type="match status" value="1"/>
</dbReference>
<dbReference type="CDD" id="cd09083">
    <property type="entry name" value="EEP-1"/>
    <property type="match status" value="1"/>
</dbReference>
<organism evidence="3 4">
    <name type="scientific">Actinomycetospora chibensis</name>
    <dbReference type="NCBI Taxonomy" id="663606"/>
    <lineage>
        <taxon>Bacteria</taxon>
        <taxon>Bacillati</taxon>
        <taxon>Actinomycetota</taxon>
        <taxon>Actinomycetes</taxon>
        <taxon>Pseudonocardiales</taxon>
        <taxon>Pseudonocardiaceae</taxon>
        <taxon>Actinomycetospora</taxon>
    </lineage>
</organism>
<name>A0ABV9RKQ9_9PSEU</name>
<protein>
    <submittedName>
        <fullName evidence="3">Endonuclease/exonuclease/phosphatase family protein</fullName>
    </submittedName>
</protein>
<dbReference type="Proteomes" id="UP001595909">
    <property type="component" value="Unassembled WGS sequence"/>
</dbReference>
<sequence length="279" mass="30168">MSFNVRGFSSPADGRHRWPRRAALNADVVRSQAPDVLGVQELQAEALATYRDQLSGYGLVLGPAAGTRRRPEYNAILYDPDRLEVLDADGFWLSQTPDVPSTAWGSRNVRTAHGVTFAVRGTGVTFRHVNTHLDHWSGLARERGAELLLRRTDGGLPTVVTGDFNCPPGSAPHRSFLAEGFEDTYLVVGGGGRRDEATFHGFGGVRSGIVRSFHRARTGRAPLRLDWILAGGPGGPWNVEAASIVRDRDPATGAPPSDHDPVVADLRLEGPQRPGGTRQ</sequence>
<keyword evidence="3" id="KW-0378">Hydrolase</keyword>
<dbReference type="Gene3D" id="3.60.10.10">
    <property type="entry name" value="Endonuclease/exonuclease/phosphatase"/>
    <property type="match status" value="1"/>
</dbReference>
<evidence type="ECO:0000313" key="4">
    <source>
        <dbReference type="Proteomes" id="UP001595909"/>
    </source>
</evidence>
<reference evidence="4" key="1">
    <citation type="journal article" date="2019" name="Int. J. Syst. Evol. Microbiol.">
        <title>The Global Catalogue of Microorganisms (GCM) 10K type strain sequencing project: providing services to taxonomists for standard genome sequencing and annotation.</title>
        <authorList>
            <consortium name="The Broad Institute Genomics Platform"/>
            <consortium name="The Broad Institute Genome Sequencing Center for Infectious Disease"/>
            <person name="Wu L."/>
            <person name="Ma J."/>
        </authorList>
    </citation>
    <scope>NUCLEOTIDE SEQUENCE [LARGE SCALE GENOMIC DNA]</scope>
    <source>
        <strain evidence="4">CCUG 50347</strain>
    </source>
</reference>
<feature type="domain" description="Endonuclease/exonuclease/phosphatase" evidence="2">
    <location>
        <begin position="1"/>
        <end position="259"/>
    </location>
</feature>
<dbReference type="Pfam" id="PF03372">
    <property type="entry name" value="Exo_endo_phos"/>
    <property type="match status" value="1"/>
</dbReference>
<dbReference type="RefSeq" id="WP_274191259.1">
    <property type="nucleotide sequence ID" value="NZ_BAABHN010000041.1"/>
</dbReference>
<dbReference type="EMBL" id="JBHSIM010000041">
    <property type="protein sequence ID" value="MFC4834721.1"/>
    <property type="molecule type" value="Genomic_DNA"/>
</dbReference>
<feature type="compositionally biased region" description="Basic and acidic residues" evidence="1">
    <location>
        <begin position="257"/>
        <end position="270"/>
    </location>
</feature>
<evidence type="ECO:0000259" key="2">
    <source>
        <dbReference type="Pfam" id="PF03372"/>
    </source>
</evidence>
<dbReference type="InterPro" id="IPR005135">
    <property type="entry name" value="Endo/exonuclease/phosphatase"/>
</dbReference>
<gene>
    <name evidence="3" type="ORF">ACFPEL_20070</name>
</gene>